<dbReference type="InterPro" id="IPR001544">
    <property type="entry name" value="Aminotrans_IV"/>
</dbReference>
<dbReference type="InterPro" id="IPR050571">
    <property type="entry name" value="Class-IV_PLP-Dep_Aminotrnsfr"/>
</dbReference>
<dbReference type="GO" id="GO:0052655">
    <property type="term" value="F:L-valine-2-oxoglutarate transaminase activity"/>
    <property type="evidence" value="ECO:0007669"/>
    <property type="project" value="RHEA"/>
</dbReference>
<keyword evidence="19" id="KW-1185">Reference proteome</keyword>
<keyword evidence="11 17" id="KW-0100">Branched-chain amino acid biosynthesis</keyword>
<comment type="caution">
    <text evidence="18">The sequence shown here is derived from an EMBL/GenBank/DDBJ whole genome shotgun (WGS) entry which is preliminary data.</text>
</comment>
<comment type="catalytic activity">
    <reaction evidence="12 17">
        <text>L-valine + 2-oxoglutarate = 3-methyl-2-oxobutanoate + L-glutamate</text>
        <dbReference type="Rhea" id="RHEA:24813"/>
        <dbReference type="ChEBI" id="CHEBI:11851"/>
        <dbReference type="ChEBI" id="CHEBI:16810"/>
        <dbReference type="ChEBI" id="CHEBI:29985"/>
        <dbReference type="ChEBI" id="CHEBI:57762"/>
        <dbReference type="EC" id="2.6.1.42"/>
    </reaction>
</comment>
<evidence type="ECO:0000256" key="9">
    <source>
        <dbReference type="ARBA" id="ARBA00022679"/>
    </source>
</evidence>
<evidence type="ECO:0000256" key="3">
    <source>
        <dbReference type="ARBA" id="ARBA00004824"/>
    </source>
</evidence>
<evidence type="ECO:0000256" key="10">
    <source>
        <dbReference type="ARBA" id="ARBA00022898"/>
    </source>
</evidence>
<evidence type="ECO:0000313" key="19">
    <source>
        <dbReference type="Proteomes" id="UP000027778"/>
    </source>
</evidence>
<dbReference type="UniPathway" id="UPA00048">
    <property type="reaction ID" value="UER00073"/>
</dbReference>
<comment type="catalytic activity">
    <reaction evidence="13 17">
        <text>L-isoleucine + 2-oxoglutarate = (S)-3-methyl-2-oxopentanoate + L-glutamate</text>
        <dbReference type="Rhea" id="RHEA:24801"/>
        <dbReference type="ChEBI" id="CHEBI:16810"/>
        <dbReference type="ChEBI" id="CHEBI:29985"/>
        <dbReference type="ChEBI" id="CHEBI:35146"/>
        <dbReference type="ChEBI" id="CHEBI:58045"/>
        <dbReference type="EC" id="2.6.1.42"/>
    </reaction>
</comment>
<dbReference type="CDD" id="cd01558">
    <property type="entry name" value="D-AAT_like"/>
    <property type="match status" value="1"/>
</dbReference>
<comment type="pathway">
    <text evidence="4 17">Amino-acid biosynthesis; L-valine biosynthesis; L-valine from pyruvate: step 4/4.</text>
</comment>
<comment type="function">
    <text evidence="2 17">Acts on leucine, isoleucine and valine.</text>
</comment>
<dbReference type="eggNOG" id="COG0115">
    <property type="taxonomic scope" value="Bacteria"/>
</dbReference>
<dbReference type="RefSeq" id="WP_033676433.1">
    <property type="nucleotide sequence ID" value="NZ_JOTM01000022.1"/>
</dbReference>
<evidence type="ECO:0000256" key="11">
    <source>
        <dbReference type="ARBA" id="ARBA00023304"/>
    </source>
</evidence>
<comment type="cofactor">
    <cofactor evidence="1 16">
        <name>pyridoxal 5'-phosphate</name>
        <dbReference type="ChEBI" id="CHEBI:597326"/>
    </cofactor>
</comment>
<evidence type="ECO:0000256" key="16">
    <source>
        <dbReference type="RuleBase" id="RU004516"/>
    </source>
</evidence>
<dbReference type="InterPro" id="IPR043131">
    <property type="entry name" value="BCAT-like_N"/>
</dbReference>
<comment type="pathway">
    <text evidence="3 17">Amino-acid biosynthesis; L-isoleucine biosynthesis; L-isoleucine from 2-oxobutanoate: step 4/4.</text>
</comment>
<dbReference type="EMBL" id="JOTM01000022">
    <property type="protein sequence ID" value="KEK22974.1"/>
    <property type="molecule type" value="Genomic_DNA"/>
</dbReference>
<dbReference type="InterPro" id="IPR036038">
    <property type="entry name" value="Aminotransferase-like"/>
</dbReference>
<evidence type="ECO:0000256" key="8">
    <source>
        <dbReference type="ARBA" id="ARBA00022605"/>
    </source>
</evidence>
<dbReference type="PANTHER" id="PTHR42743">
    <property type="entry name" value="AMINO-ACID AMINOTRANSFERASE"/>
    <property type="match status" value="1"/>
</dbReference>
<comment type="catalytic activity">
    <reaction evidence="14 17">
        <text>L-leucine + 2-oxoglutarate = 4-methyl-2-oxopentanoate + L-glutamate</text>
        <dbReference type="Rhea" id="RHEA:18321"/>
        <dbReference type="ChEBI" id="CHEBI:16810"/>
        <dbReference type="ChEBI" id="CHEBI:17865"/>
        <dbReference type="ChEBI" id="CHEBI:29985"/>
        <dbReference type="ChEBI" id="CHEBI:57427"/>
        <dbReference type="EC" id="2.6.1.42"/>
    </reaction>
</comment>
<gene>
    <name evidence="17" type="primary">ilvE</name>
    <name evidence="18" type="ORF">BAGA_14960</name>
</gene>
<dbReference type="PANTHER" id="PTHR42743:SF11">
    <property type="entry name" value="AMINODEOXYCHORISMATE LYASE"/>
    <property type="match status" value="1"/>
</dbReference>
<evidence type="ECO:0000256" key="12">
    <source>
        <dbReference type="ARBA" id="ARBA00048212"/>
    </source>
</evidence>
<comment type="pathway">
    <text evidence="5 17">Amino-acid biosynthesis; L-leucine biosynthesis; L-leucine from 3-methyl-2-oxobutanoate: step 4/4.</text>
</comment>
<dbReference type="FunFam" id="3.30.470.10:FF:000006">
    <property type="entry name" value="Branched-chain-amino-acid aminotransferase"/>
    <property type="match status" value="1"/>
</dbReference>
<organism evidence="18 19">
    <name type="scientific">Bacillus gaemokensis</name>
    <dbReference type="NCBI Taxonomy" id="574375"/>
    <lineage>
        <taxon>Bacteria</taxon>
        <taxon>Bacillati</taxon>
        <taxon>Bacillota</taxon>
        <taxon>Bacilli</taxon>
        <taxon>Bacillales</taxon>
        <taxon>Bacillaceae</taxon>
        <taxon>Bacillus</taxon>
        <taxon>Bacillus cereus group</taxon>
    </lineage>
</organism>
<keyword evidence="8 17" id="KW-0028">Amino-acid biosynthesis</keyword>
<evidence type="ECO:0000256" key="2">
    <source>
        <dbReference type="ARBA" id="ARBA00003109"/>
    </source>
</evidence>
<evidence type="ECO:0000256" key="13">
    <source>
        <dbReference type="ARBA" id="ARBA00048798"/>
    </source>
</evidence>
<dbReference type="GO" id="GO:0009099">
    <property type="term" value="P:L-valine biosynthetic process"/>
    <property type="evidence" value="ECO:0007669"/>
    <property type="project" value="UniProtKB-UniPathway"/>
</dbReference>
<evidence type="ECO:0000256" key="17">
    <source>
        <dbReference type="RuleBase" id="RU364094"/>
    </source>
</evidence>
<dbReference type="OrthoDB" id="9804984at2"/>
<dbReference type="NCBIfam" id="NF009126">
    <property type="entry name" value="PRK12479.1"/>
    <property type="match status" value="1"/>
</dbReference>
<dbReference type="PROSITE" id="PS00770">
    <property type="entry name" value="AA_TRANSFER_CLASS_4"/>
    <property type="match status" value="1"/>
</dbReference>
<evidence type="ECO:0000256" key="7">
    <source>
        <dbReference type="ARBA" id="ARBA00022576"/>
    </source>
</evidence>
<dbReference type="EC" id="2.6.1.42" evidence="17"/>
<dbReference type="UniPathway" id="UPA00049">
    <property type="reaction ID" value="UER00062"/>
</dbReference>
<accession>A0A073K6T8</accession>
<dbReference type="SUPFAM" id="SSF56752">
    <property type="entry name" value="D-aminoacid aminotransferase-like PLP-dependent enzymes"/>
    <property type="match status" value="1"/>
</dbReference>
<dbReference type="Proteomes" id="UP000027778">
    <property type="component" value="Unassembled WGS sequence"/>
</dbReference>
<dbReference type="InterPro" id="IPR005785">
    <property type="entry name" value="B_amino_transI"/>
</dbReference>
<keyword evidence="9 17" id="KW-0808">Transferase</keyword>
<evidence type="ECO:0000256" key="6">
    <source>
        <dbReference type="ARBA" id="ARBA00009320"/>
    </source>
</evidence>
<dbReference type="NCBIfam" id="TIGR01122">
    <property type="entry name" value="ilvE_I"/>
    <property type="match status" value="1"/>
</dbReference>
<reference evidence="18 19" key="1">
    <citation type="submission" date="2014-06" db="EMBL/GenBank/DDBJ databases">
        <title>Draft genome sequence of Bacillus gaemokensis JCM 15801 (MCCC 1A00707).</title>
        <authorList>
            <person name="Lai Q."/>
            <person name="Liu Y."/>
            <person name="Shao Z."/>
        </authorList>
    </citation>
    <scope>NUCLEOTIDE SEQUENCE [LARGE SCALE GENOMIC DNA]</scope>
    <source>
        <strain evidence="18 19">JCM 15801</strain>
    </source>
</reference>
<dbReference type="AlphaFoldDB" id="A0A073K6T8"/>
<evidence type="ECO:0000256" key="4">
    <source>
        <dbReference type="ARBA" id="ARBA00004931"/>
    </source>
</evidence>
<protein>
    <recommendedName>
        <fullName evidence="17">Branched-chain-amino-acid aminotransferase</fullName>
        <shortName evidence="17">BCAT</shortName>
        <ecNumber evidence="17">2.6.1.42</ecNumber>
    </recommendedName>
</protein>
<dbReference type="InterPro" id="IPR043132">
    <property type="entry name" value="BCAT-like_C"/>
</dbReference>
<dbReference type="UniPathway" id="UPA00047">
    <property type="reaction ID" value="UER00058"/>
</dbReference>
<dbReference type="GO" id="GO:0005829">
    <property type="term" value="C:cytosol"/>
    <property type="evidence" value="ECO:0007669"/>
    <property type="project" value="TreeGrafter"/>
</dbReference>
<evidence type="ECO:0000256" key="1">
    <source>
        <dbReference type="ARBA" id="ARBA00001933"/>
    </source>
</evidence>
<dbReference type="FunFam" id="3.20.10.10:FF:000008">
    <property type="entry name" value="Branched-chain-amino-acid aminotransferase"/>
    <property type="match status" value="1"/>
</dbReference>
<keyword evidence="7 17" id="KW-0032">Aminotransferase</keyword>
<evidence type="ECO:0000313" key="18">
    <source>
        <dbReference type="EMBL" id="KEK22974.1"/>
    </source>
</evidence>
<dbReference type="GO" id="GO:0009098">
    <property type="term" value="P:L-leucine biosynthetic process"/>
    <property type="evidence" value="ECO:0007669"/>
    <property type="project" value="UniProtKB-UniPathway"/>
</dbReference>
<keyword evidence="10 16" id="KW-0663">Pyridoxal phosphate</keyword>
<dbReference type="Gene3D" id="3.20.10.10">
    <property type="entry name" value="D-amino Acid Aminotransferase, subunit A, domain 2"/>
    <property type="match status" value="1"/>
</dbReference>
<name>A0A073K6T8_9BACI</name>
<dbReference type="STRING" id="574375.AZF08_23670"/>
<evidence type="ECO:0000256" key="15">
    <source>
        <dbReference type="RuleBase" id="RU004106"/>
    </source>
</evidence>
<evidence type="ECO:0000256" key="5">
    <source>
        <dbReference type="ARBA" id="ARBA00005072"/>
    </source>
</evidence>
<dbReference type="Pfam" id="PF01063">
    <property type="entry name" value="Aminotran_4"/>
    <property type="match status" value="1"/>
</dbReference>
<sequence length="299" mass="33031">MGNQYIYMNGELVEKEKAVVSVYDHGFLYGDGVFEGIRSYGGNVFCLKEHLKRLYESAKSILLTIPMTVEEMEKAVLQTLQKNEYADAYIRLIVSRGKGDLGLDPRSCANPSVIIIAEQLKLFPQEFYDNGLSVVSVASRRNMPDALDPRIKSMNYLNNVLVKIEAAQAGVLEALMLNQQGYVCEGSGDNVFVVKDGKVVTPPAYLGALEGITRNSVIELCERLGISCEERPFTRHDVYVADEVFLTGTAAELIPVVKVDSREIGTGKPGEVTKQLTEEFKKLTRERGVRVPGLAESLA</sequence>
<evidence type="ECO:0000256" key="14">
    <source>
        <dbReference type="ARBA" id="ARBA00049229"/>
    </source>
</evidence>
<comment type="similarity">
    <text evidence="6 15">Belongs to the class-IV pyridoxal-phosphate-dependent aminotransferase family.</text>
</comment>
<dbReference type="GO" id="GO:0052656">
    <property type="term" value="F:L-isoleucine-2-oxoglutarate transaminase activity"/>
    <property type="evidence" value="ECO:0007669"/>
    <property type="project" value="RHEA"/>
</dbReference>
<dbReference type="Gene3D" id="3.30.470.10">
    <property type="match status" value="1"/>
</dbReference>
<dbReference type="InterPro" id="IPR018300">
    <property type="entry name" value="Aminotrans_IV_CS"/>
</dbReference>
<dbReference type="NCBIfam" id="NF006185">
    <property type="entry name" value="PRK08320.1"/>
    <property type="match status" value="1"/>
</dbReference>
<dbReference type="GO" id="GO:0052654">
    <property type="term" value="F:L-leucine-2-oxoglutarate transaminase activity"/>
    <property type="evidence" value="ECO:0007669"/>
    <property type="project" value="RHEA"/>
</dbReference>
<dbReference type="NCBIfam" id="NF005146">
    <property type="entry name" value="PRK06606.1"/>
    <property type="match status" value="1"/>
</dbReference>
<proteinExistence type="inferred from homology"/>
<dbReference type="GO" id="GO:0009097">
    <property type="term" value="P:isoleucine biosynthetic process"/>
    <property type="evidence" value="ECO:0007669"/>
    <property type="project" value="UniProtKB-UniPathway"/>
</dbReference>